<dbReference type="GeneID" id="36318457"/>
<proteinExistence type="predicted"/>
<dbReference type="Proteomes" id="UP000034350">
    <property type="component" value="Unassembled WGS sequence"/>
</dbReference>
<sequence>MFSVEINNNKMKILECREKAYSVISKNKKFLCSGIYGIINIRNSQYIIFIVDSRKVSTFFSSDVFEVSKVEIILLKGSPETQYIYGLRSVLENCGIYFSKTFLYKNISFDKNKKRLKKDFWFNYNPCKALKVYDRDLISFSVRCIQGYFNSMTYGSTKITLISRRCWRRCGARFFSRGVNKQGYVSNFVETEQIIQIDNKVIHAFLQIRGSIPLVWGHKVNLKYAPEIILPEKNAQFFFKSHDLLLSKYGSIYYINLINDTNYEGILYKAFNKLRNTIRLNNFNYHKLQKTLDLEENKKLSKQIDKILDEFNSKSTIKYQKGAIRINCIDCLDRTNLMQYIIAKHLVKRLFGKNFLIYNSILRLLWFYNGNMLSLQYAGTPAIKADLLRHEKYTVNGYLKDFYYSVQRYFINRLFHGQIHDAYNILTYKKYIFKDKATTKLSIQSFVMLCLVIYVYKYIIDFKIPLLKYILYFLIFFTFNFLS</sequence>
<feature type="domain" description="SAC" evidence="2">
    <location>
        <begin position="87"/>
        <end position="379"/>
    </location>
</feature>
<dbReference type="GO" id="GO:0046856">
    <property type="term" value="P:phosphatidylinositol dephosphorylation"/>
    <property type="evidence" value="ECO:0007669"/>
    <property type="project" value="TreeGrafter"/>
</dbReference>
<dbReference type="OrthoDB" id="405996at2759"/>
<evidence type="ECO:0000313" key="3">
    <source>
        <dbReference type="EMBL" id="KKO76614.1"/>
    </source>
</evidence>
<dbReference type="GO" id="GO:0043812">
    <property type="term" value="F:phosphatidylinositol-4-phosphate phosphatase activity"/>
    <property type="evidence" value="ECO:0007669"/>
    <property type="project" value="TreeGrafter"/>
</dbReference>
<dbReference type="GO" id="GO:0005783">
    <property type="term" value="C:endoplasmic reticulum"/>
    <property type="evidence" value="ECO:0007669"/>
    <property type="project" value="TreeGrafter"/>
</dbReference>
<feature type="transmembrane region" description="Helical" evidence="1">
    <location>
        <begin position="466"/>
        <end position="482"/>
    </location>
</feature>
<evidence type="ECO:0000256" key="1">
    <source>
        <dbReference type="SAM" id="Phobius"/>
    </source>
</evidence>
<protein>
    <submittedName>
        <fullName evidence="3">Phosphoinositide polyphosphatase</fullName>
    </submittedName>
</protein>
<comment type="caution">
    <text evidence="3">The sequence shown here is derived from an EMBL/GenBank/DDBJ whole genome shotgun (WGS) entry which is preliminary data.</text>
</comment>
<evidence type="ECO:0000313" key="4">
    <source>
        <dbReference type="Proteomes" id="UP000034350"/>
    </source>
</evidence>
<dbReference type="AlphaFoldDB" id="A0A0F9ZH50"/>
<reference evidence="3 4" key="1">
    <citation type="journal article" date="2015" name="Environ. Microbiol.">
        <title>Genome analyses suggest the presence of polyploidy and recent human-driven expansions in eight global populations of the honeybee pathogen Nosema ceranae.</title>
        <authorList>
            <person name="Pelin A."/>
            <person name="Selman M."/>
            <person name="Aris-Brosou S."/>
            <person name="Farinelli L."/>
            <person name="Corradi N."/>
        </authorList>
    </citation>
    <scope>NUCLEOTIDE SEQUENCE [LARGE SCALE GENOMIC DNA]</scope>
    <source>
        <strain evidence="3 4">PA08 1199</strain>
    </source>
</reference>
<keyword evidence="1" id="KW-0472">Membrane</keyword>
<keyword evidence="1" id="KW-0812">Transmembrane</keyword>
<dbReference type="VEuPathDB" id="MicrosporidiaDB:NCER_100659"/>
<accession>A0A0F9ZH50</accession>
<dbReference type="VEuPathDB" id="MicrosporidiaDB:AAJ76_100011660"/>
<dbReference type="PROSITE" id="PS50275">
    <property type="entry name" value="SAC"/>
    <property type="match status" value="1"/>
</dbReference>
<dbReference type="VEuPathDB" id="MicrosporidiaDB:G9O61_00g001720"/>
<gene>
    <name evidence="3" type="ORF">AAJ76_100011660</name>
</gene>
<evidence type="ECO:0000259" key="2">
    <source>
        <dbReference type="PROSITE" id="PS50275"/>
    </source>
</evidence>
<dbReference type="InterPro" id="IPR002013">
    <property type="entry name" value="SAC_dom"/>
</dbReference>
<dbReference type="EMBL" id="JPQZ01000001">
    <property type="protein sequence ID" value="KKO76614.1"/>
    <property type="molecule type" value="Genomic_DNA"/>
</dbReference>
<dbReference type="PANTHER" id="PTHR45662:SF2">
    <property type="entry name" value="PHOSPHATIDYLINOSITOL-3-PHOSPHATASE SAC1"/>
    <property type="match status" value="1"/>
</dbReference>
<dbReference type="RefSeq" id="XP_024332356.1">
    <property type="nucleotide sequence ID" value="XM_024473563.1"/>
</dbReference>
<name>A0A0F9ZH50_9MICR</name>
<feature type="transmembrane region" description="Helical" evidence="1">
    <location>
        <begin position="441"/>
        <end position="459"/>
    </location>
</feature>
<dbReference type="PANTHER" id="PTHR45662">
    <property type="entry name" value="PHOSPHATIDYLINOSITIDE PHOSPHATASE SAC1"/>
    <property type="match status" value="1"/>
</dbReference>
<dbReference type="Pfam" id="PF02383">
    <property type="entry name" value="Syja_N"/>
    <property type="match status" value="1"/>
</dbReference>
<keyword evidence="1" id="KW-1133">Transmembrane helix</keyword>
<organism evidence="3 4">
    <name type="scientific">Vairimorpha ceranae</name>
    <dbReference type="NCBI Taxonomy" id="40302"/>
    <lineage>
        <taxon>Eukaryota</taxon>
        <taxon>Fungi</taxon>
        <taxon>Fungi incertae sedis</taxon>
        <taxon>Microsporidia</taxon>
        <taxon>Nosematidae</taxon>
        <taxon>Vairimorpha</taxon>
    </lineage>
</organism>
<keyword evidence="4" id="KW-1185">Reference proteome</keyword>